<evidence type="ECO:0000256" key="2">
    <source>
        <dbReference type="ARBA" id="ARBA00022723"/>
    </source>
</evidence>
<evidence type="ECO:0000256" key="5">
    <source>
        <dbReference type="ARBA" id="ARBA00023049"/>
    </source>
</evidence>
<keyword evidence="10" id="KW-1185">Reference proteome</keyword>
<keyword evidence="4 6" id="KW-0862">Zinc</keyword>
<evidence type="ECO:0000256" key="1">
    <source>
        <dbReference type="ARBA" id="ARBA00022670"/>
    </source>
</evidence>
<reference evidence="9 10" key="1">
    <citation type="submission" date="2019-05" db="EMBL/GenBank/DDBJ databases">
        <title>Mycolicibacterium sphagni ENV482 genome assembly.</title>
        <authorList>
            <person name="Chen W."/>
            <person name="Faulkner N.W."/>
            <person name="Hyman M.R."/>
        </authorList>
    </citation>
    <scope>NUCLEOTIDE SEQUENCE [LARGE SCALE GENOMIC DNA]</scope>
    <source>
        <strain evidence="9 10">ENV482</strain>
    </source>
</reference>
<proteinExistence type="inferred from homology"/>
<protein>
    <submittedName>
        <fullName evidence="9">M56 family peptidase</fullName>
    </submittedName>
</protein>
<keyword evidence="1 6" id="KW-0645">Protease</keyword>
<dbReference type="InterPro" id="IPR001915">
    <property type="entry name" value="Peptidase_M48"/>
</dbReference>
<keyword evidence="3 6" id="KW-0378">Hydrolase</keyword>
<feature type="transmembrane region" description="Helical" evidence="7">
    <location>
        <begin position="283"/>
        <end position="302"/>
    </location>
</feature>
<accession>A0ABX2K0A3</accession>
<evidence type="ECO:0000259" key="8">
    <source>
        <dbReference type="Pfam" id="PF01435"/>
    </source>
</evidence>
<dbReference type="PANTHER" id="PTHR34978:SF3">
    <property type="entry name" value="SLR0241 PROTEIN"/>
    <property type="match status" value="1"/>
</dbReference>
<dbReference type="CDD" id="cd07326">
    <property type="entry name" value="M56_BlaR1_MecR1_like"/>
    <property type="match status" value="1"/>
</dbReference>
<comment type="cofactor">
    <cofactor evidence="6">
        <name>Zn(2+)</name>
        <dbReference type="ChEBI" id="CHEBI:29105"/>
    </cofactor>
    <text evidence="6">Binds 1 zinc ion per subunit.</text>
</comment>
<comment type="similarity">
    <text evidence="6">Belongs to the peptidase M48 family.</text>
</comment>
<dbReference type="Gene3D" id="3.30.2010.10">
    <property type="entry name" value="Metalloproteases ('zincins'), catalytic domain"/>
    <property type="match status" value="1"/>
</dbReference>
<feature type="domain" description="Peptidase M48" evidence="8">
    <location>
        <begin position="126"/>
        <end position="201"/>
    </location>
</feature>
<dbReference type="InterPro" id="IPR052173">
    <property type="entry name" value="Beta-lactam_resp_regulator"/>
</dbReference>
<dbReference type="PANTHER" id="PTHR34978">
    <property type="entry name" value="POSSIBLE SENSOR-TRANSDUCER PROTEIN BLAR"/>
    <property type="match status" value="1"/>
</dbReference>
<gene>
    <name evidence="9" type="ORF">FEG63_18290</name>
</gene>
<organism evidence="9 10">
    <name type="scientific">Mycolicibacterium sphagni</name>
    <dbReference type="NCBI Taxonomy" id="1786"/>
    <lineage>
        <taxon>Bacteria</taxon>
        <taxon>Bacillati</taxon>
        <taxon>Actinomycetota</taxon>
        <taxon>Actinomycetes</taxon>
        <taxon>Mycobacteriales</taxon>
        <taxon>Mycobacteriaceae</taxon>
        <taxon>Mycolicibacterium</taxon>
    </lineage>
</organism>
<evidence type="ECO:0000313" key="10">
    <source>
        <dbReference type="Proteomes" id="UP000708347"/>
    </source>
</evidence>
<dbReference type="RefSeq" id="WP_174399239.1">
    <property type="nucleotide sequence ID" value="NZ_VBSB01000010.1"/>
</dbReference>
<keyword evidence="5 6" id="KW-0482">Metalloprotease</keyword>
<evidence type="ECO:0000256" key="6">
    <source>
        <dbReference type="RuleBase" id="RU003983"/>
    </source>
</evidence>
<evidence type="ECO:0000256" key="3">
    <source>
        <dbReference type="ARBA" id="ARBA00022801"/>
    </source>
</evidence>
<comment type="caution">
    <text evidence="9">The sequence shown here is derived from an EMBL/GenBank/DDBJ whole genome shotgun (WGS) entry which is preliminary data.</text>
</comment>
<dbReference type="Proteomes" id="UP000708347">
    <property type="component" value="Unassembled WGS sequence"/>
</dbReference>
<dbReference type="Pfam" id="PF01435">
    <property type="entry name" value="Peptidase_M48"/>
    <property type="match status" value="1"/>
</dbReference>
<evidence type="ECO:0000256" key="7">
    <source>
        <dbReference type="SAM" id="Phobius"/>
    </source>
</evidence>
<keyword evidence="7" id="KW-0812">Transmembrane</keyword>
<dbReference type="EMBL" id="VBSB01000010">
    <property type="protein sequence ID" value="NTY61499.1"/>
    <property type="molecule type" value="Genomic_DNA"/>
</dbReference>
<keyword evidence="2" id="KW-0479">Metal-binding</keyword>
<feature type="transmembrane region" description="Helical" evidence="7">
    <location>
        <begin position="34"/>
        <end position="53"/>
    </location>
</feature>
<evidence type="ECO:0000256" key="4">
    <source>
        <dbReference type="ARBA" id="ARBA00022833"/>
    </source>
</evidence>
<feature type="transmembrane region" description="Helical" evidence="7">
    <location>
        <begin position="90"/>
        <end position="107"/>
    </location>
</feature>
<keyword evidence="7" id="KW-0472">Membrane</keyword>
<evidence type="ECO:0000313" key="9">
    <source>
        <dbReference type="EMBL" id="NTY61499.1"/>
    </source>
</evidence>
<sequence length="305" mass="31737">MSVAACLSLYAAALTWFCPPLLQRITYHGVAPRMGVAVWLTAIGTALAAWVGAIGAAAMALAANIAHGTTVSFCLDILGLSDTAAGPGRVPTTLATVVAVVATIWVARRTITGIRHLLVHSGDHARTARMIGTPTDRPDVVVIPAERPAAYCVAGRPHAIVLTSAAVQSLDLRQLAAVLAHEDAHIRGHHHQLLMVMRAMATALPRLPLFPAGASATTRLLEMCADDAAARRYGVSPLVESLVRLAGGPAAAVRLGAADTAVAARVTRLAQPARPAERWRHRLALTVTIAATAIAPAMVSLLCAH</sequence>
<name>A0ABX2K0A3_9MYCO</name>
<keyword evidence="7" id="KW-1133">Transmembrane helix</keyword>